<name>A0A9X3XFB0_9BACT</name>
<dbReference type="AlphaFoldDB" id="A0A9X3XFB0"/>
<sequence>MGQRSAMALFSCILGLGVTGIACQGVVNVGGGSNEPPLPKADKIDLLLVVDNSRSMADKQEVLAKATEDLVQAIANPPCVDANGVVVSTPSTAVEPCPAGQVRRHVPVTDIHIGVISSSLGSRGGKLCPDVDSNNLTCAPNPNLTNNDKGHLLTRADACGVTPEVPTYENKGFLLWDPIGVLSPPSNAGELAQDLSDIIRGVGQIGCGYESQLESWYRFLADPEPYESISVVNFEATPQGVDVELLAQRRDFLRPDSMLVILTLTDENDCSIKETGLHYLVAEPETLPRPRSECATNPNDPCCKSCGQDPGDCPVDPTCFNESGGIARLSTDEDPVNLRCFDQKRRFGIDFLHPVDRYINALTQPTVTTRAGDVVPNPIFSDLDLSDTNETIRDPGLVFVAGIVGVPWQDIARDPSNLAAGYKNAEELAQNGGWSALLGNPATSTPPSNPYMIESVAQRTGVPAGNAKNGGDRTTHNEDLQYACTFPLVEPRDCSDEASSIPCDCFNDDNDSPLCAPNPNDGGARTLQVAAKAYPSPRTMSVIEGVGNQGVLTSICPSQLTDTSAPDYAYRPAIQALVERMASRL</sequence>
<protein>
    <recommendedName>
        <fullName evidence="3">VWA domain-containing protein</fullName>
    </recommendedName>
</protein>
<evidence type="ECO:0000313" key="1">
    <source>
        <dbReference type="EMBL" id="MDC3989574.1"/>
    </source>
</evidence>
<reference evidence="1 2" key="1">
    <citation type="submission" date="2021-04" db="EMBL/GenBank/DDBJ databases">
        <title>Genome analysis of Polyangium sp.</title>
        <authorList>
            <person name="Li Y."/>
            <person name="Wang J."/>
        </authorList>
    </citation>
    <scope>NUCLEOTIDE SEQUENCE [LARGE SCALE GENOMIC DNA]</scope>
    <source>
        <strain evidence="1 2">SDU14</strain>
    </source>
</reference>
<accession>A0A9X3XFB0</accession>
<dbReference type="Proteomes" id="UP001151081">
    <property type="component" value="Unassembled WGS sequence"/>
</dbReference>
<keyword evidence="2" id="KW-1185">Reference proteome</keyword>
<comment type="caution">
    <text evidence="1">The sequence shown here is derived from an EMBL/GenBank/DDBJ whole genome shotgun (WGS) entry which is preliminary data.</text>
</comment>
<evidence type="ECO:0000313" key="2">
    <source>
        <dbReference type="Proteomes" id="UP001151081"/>
    </source>
</evidence>
<dbReference type="RefSeq" id="WP_272460080.1">
    <property type="nucleotide sequence ID" value="NZ_JAGTJJ010000124.1"/>
</dbReference>
<proteinExistence type="predicted"/>
<dbReference type="EMBL" id="JAGTJJ010000124">
    <property type="protein sequence ID" value="MDC3989574.1"/>
    <property type="molecule type" value="Genomic_DNA"/>
</dbReference>
<organism evidence="1 2">
    <name type="scientific">Polyangium jinanense</name>
    <dbReference type="NCBI Taxonomy" id="2829994"/>
    <lineage>
        <taxon>Bacteria</taxon>
        <taxon>Pseudomonadati</taxon>
        <taxon>Myxococcota</taxon>
        <taxon>Polyangia</taxon>
        <taxon>Polyangiales</taxon>
        <taxon>Polyangiaceae</taxon>
        <taxon>Polyangium</taxon>
    </lineage>
</organism>
<evidence type="ECO:0008006" key="3">
    <source>
        <dbReference type="Google" id="ProtNLM"/>
    </source>
</evidence>
<dbReference type="PROSITE" id="PS51257">
    <property type="entry name" value="PROKAR_LIPOPROTEIN"/>
    <property type="match status" value="1"/>
</dbReference>
<gene>
    <name evidence="1" type="ORF">KEG57_54455</name>
</gene>